<reference evidence="11 12" key="1">
    <citation type="journal article" date="2013" name="Genome Announc.">
        <title>Draft Genome Sequence of the Moderately Halophilic Bacterium Marinobacter lipolyticus Strain SM19.</title>
        <authorList>
            <person name="Papke R.T."/>
            <person name="de la Haba R.R."/>
            <person name="Infante-Dominguez C."/>
            <person name="Perez D."/>
            <person name="Sanchez-Porro C."/>
            <person name="Lapierre P."/>
            <person name="Ventosa A."/>
        </authorList>
    </citation>
    <scope>NUCLEOTIDE SEQUENCE [LARGE SCALE GENOMIC DNA]</scope>
    <source>
        <strain evidence="11 12">SM19</strain>
    </source>
</reference>
<dbReference type="PANTHER" id="PTHR35851">
    <property type="entry name" value="CELL DIVISION PROTEIN FTSQ"/>
    <property type="match status" value="1"/>
</dbReference>
<evidence type="ECO:0000256" key="7">
    <source>
        <dbReference type="ARBA" id="ARBA00023136"/>
    </source>
</evidence>
<dbReference type="Proteomes" id="UP000016540">
    <property type="component" value="Unassembled WGS sequence"/>
</dbReference>
<organism evidence="11 12">
    <name type="scientific">Marinobacter lipolyticus SM19</name>
    <dbReference type="NCBI Taxonomy" id="1318628"/>
    <lineage>
        <taxon>Bacteria</taxon>
        <taxon>Pseudomonadati</taxon>
        <taxon>Pseudomonadota</taxon>
        <taxon>Gammaproteobacteria</taxon>
        <taxon>Pseudomonadales</taxon>
        <taxon>Marinobacteraceae</taxon>
        <taxon>Marinobacter</taxon>
    </lineage>
</organism>
<dbReference type="GO" id="GO:0032153">
    <property type="term" value="C:cell division site"/>
    <property type="evidence" value="ECO:0007669"/>
    <property type="project" value="UniProtKB-UniRule"/>
</dbReference>
<dbReference type="InterPro" id="IPR013685">
    <property type="entry name" value="POTRA_FtsQ_type"/>
</dbReference>
<evidence type="ECO:0000256" key="2">
    <source>
        <dbReference type="ARBA" id="ARBA00022475"/>
    </source>
</evidence>
<evidence type="ECO:0000256" key="6">
    <source>
        <dbReference type="ARBA" id="ARBA00022989"/>
    </source>
</evidence>
<evidence type="ECO:0000256" key="4">
    <source>
        <dbReference type="ARBA" id="ARBA00022618"/>
    </source>
</evidence>
<comment type="function">
    <text evidence="9">Essential cell division protein. May link together the upstream cell division proteins, which are predominantly cytoplasmic, with the downstream cell division proteins, which are predominantly periplasmic. May control correct divisome assembly.</text>
</comment>
<evidence type="ECO:0000313" key="11">
    <source>
        <dbReference type="EMBL" id="EON91343.1"/>
    </source>
</evidence>
<keyword evidence="6 9" id="KW-1133">Transmembrane helix</keyword>
<evidence type="ECO:0000256" key="9">
    <source>
        <dbReference type="HAMAP-Rule" id="MF_00911"/>
    </source>
</evidence>
<dbReference type="Pfam" id="PF03799">
    <property type="entry name" value="FtsQ_DivIB_C"/>
    <property type="match status" value="1"/>
</dbReference>
<feature type="transmembrane region" description="Helical" evidence="9">
    <location>
        <begin position="39"/>
        <end position="64"/>
    </location>
</feature>
<comment type="caution">
    <text evidence="11">The sequence shown here is derived from an EMBL/GenBank/DDBJ whole genome shotgun (WGS) entry which is preliminary data.</text>
</comment>
<dbReference type="GO" id="GO:0090529">
    <property type="term" value="P:cell septum assembly"/>
    <property type="evidence" value="ECO:0007669"/>
    <property type="project" value="InterPro"/>
</dbReference>
<evidence type="ECO:0000313" key="12">
    <source>
        <dbReference type="Proteomes" id="UP000016540"/>
    </source>
</evidence>
<keyword evidence="8 9" id="KW-0131">Cell cycle</keyword>
<accession>R8AYD3</accession>
<dbReference type="Gene3D" id="3.40.50.11690">
    <property type="entry name" value="Cell division protein FtsQ/DivIB"/>
    <property type="match status" value="1"/>
</dbReference>
<dbReference type="HAMAP" id="MF_00911">
    <property type="entry name" value="FtsQ_subfam"/>
    <property type="match status" value="1"/>
</dbReference>
<keyword evidence="7 9" id="KW-0472">Membrane</keyword>
<sequence>MAMLDNLLIRTRAIPPDPPRRRGATTLGPERQRFGLLKAVLAAVPWLQVGMGAAIVLLAAMVPWGTSQVLSAMDRQILAIDVTGTLVGENRTDLERKAGDWIGKSFFATDLSEIKNELERRPWVESAAVRRLWPDRLEIEIREKKPLAYWNSNRLVSRTGELFSPDNPEVAGRLPRLAGPDERVRDVISMARTMSDTLAGHGLGFAGLTLEQRGAWTLSLANGIEVVLGRDQVEERFARFLTVYESRLISRADEVSQVDARYTNGVAVKWKSDKLTGSGSKS</sequence>
<comment type="subcellular location">
    <subcellularLocation>
        <location evidence="9">Cell inner membrane</location>
        <topology evidence="9">Single-pass type II membrane protein</topology>
    </subcellularLocation>
    <subcellularLocation>
        <location evidence="1">Membrane</location>
    </subcellularLocation>
    <text evidence="9">Localizes to the division septum.</text>
</comment>
<dbReference type="PANTHER" id="PTHR35851:SF1">
    <property type="entry name" value="CELL DIVISION PROTEIN FTSQ"/>
    <property type="match status" value="1"/>
</dbReference>
<protein>
    <recommendedName>
        <fullName evidence="9">Cell division protein FtsQ</fullName>
    </recommendedName>
</protein>
<dbReference type="EMBL" id="ASAD01000016">
    <property type="protein sequence ID" value="EON91343.1"/>
    <property type="molecule type" value="Genomic_DNA"/>
</dbReference>
<dbReference type="InterPro" id="IPR005548">
    <property type="entry name" value="Cell_div_FtsQ/DivIB_C"/>
</dbReference>
<keyword evidence="4 9" id="KW-0132">Cell division</keyword>
<dbReference type="eggNOG" id="COG1589">
    <property type="taxonomic scope" value="Bacteria"/>
</dbReference>
<name>R8AYD3_9GAMM</name>
<keyword evidence="3 9" id="KW-0997">Cell inner membrane</keyword>
<proteinExistence type="inferred from homology"/>
<dbReference type="InterPro" id="IPR034746">
    <property type="entry name" value="POTRA"/>
</dbReference>
<dbReference type="Pfam" id="PF08478">
    <property type="entry name" value="POTRA_1"/>
    <property type="match status" value="1"/>
</dbReference>
<evidence type="ECO:0000256" key="5">
    <source>
        <dbReference type="ARBA" id="ARBA00022692"/>
    </source>
</evidence>
<dbReference type="InterPro" id="IPR026579">
    <property type="entry name" value="FtsQ"/>
</dbReference>
<dbReference type="STRING" id="1318628.MARLIPOL_14235"/>
<evidence type="ECO:0000256" key="8">
    <source>
        <dbReference type="ARBA" id="ARBA00023306"/>
    </source>
</evidence>
<comment type="similarity">
    <text evidence="9">Belongs to the FtsQ/DivIB family. FtsQ subfamily.</text>
</comment>
<comment type="subunit">
    <text evidence="9">Part of a complex composed of FtsB, FtsL and FtsQ.</text>
</comment>
<dbReference type="PATRIC" id="fig|1318628.3.peg.2845"/>
<feature type="domain" description="POTRA" evidence="10">
    <location>
        <begin position="75"/>
        <end position="144"/>
    </location>
</feature>
<dbReference type="PROSITE" id="PS51779">
    <property type="entry name" value="POTRA"/>
    <property type="match status" value="1"/>
</dbReference>
<dbReference type="InterPro" id="IPR045335">
    <property type="entry name" value="FtsQ_C_sf"/>
</dbReference>
<dbReference type="HOGENOM" id="CLU_064041_1_1_6"/>
<evidence type="ECO:0000259" key="10">
    <source>
        <dbReference type="PROSITE" id="PS51779"/>
    </source>
</evidence>
<evidence type="ECO:0000256" key="1">
    <source>
        <dbReference type="ARBA" id="ARBA00004370"/>
    </source>
</evidence>
<dbReference type="GO" id="GO:0005886">
    <property type="term" value="C:plasma membrane"/>
    <property type="evidence" value="ECO:0007669"/>
    <property type="project" value="UniProtKB-SubCell"/>
</dbReference>
<gene>
    <name evidence="9" type="primary">ftsQ</name>
    <name evidence="11" type="ORF">MARLIPOL_14235</name>
</gene>
<keyword evidence="5 9" id="KW-0812">Transmembrane</keyword>
<dbReference type="GO" id="GO:0043093">
    <property type="term" value="P:FtsZ-dependent cytokinesis"/>
    <property type="evidence" value="ECO:0007669"/>
    <property type="project" value="UniProtKB-UniRule"/>
</dbReference>
<keyword evidence="2 9" id="KW-1003">Cell membrane</keyword>
<dbReference type="Gene3D" id="3.10.20.310">
    <property type="entry name" value="membrane protein fhac"/>
    <property type="match status" value="1"/>
</dbReference>
<keyword evidence="12" id="KW-1185">Reference proteome</keyword>
<evidence type="ECO:0000256" key="3">
    <source>
        <dbReference type="ARBA" id="ARBA00022519"/>
    </source>
</evidence>
<dbReference type="AlphaFoldDB" id="R8AYD3"/>